<dbReference type="SMART" id="SM00079">
    <property type="entry name" value="PBPe"/>
    <property type="match status" value="1"/>
</dbReference>
<dbReference type="AlphaFoldDB" id="A0A9R0K2T7"/>
<dbReference type="Gene3D" id="3.40.190.10">
    <property type="entry name" value="Periplasmic binding protein-like II"/>
    <property type="match status" value="2"/>
</dbReference>
<evidence type="ECO:0000256" key="8">
    <source>
        <dbReference type="ARBA" id="ARBA00023136"/>
    </source>
</evidence>
<feature type="domain" description="Ionotropic glutamate receptor C-terminal" evidence="18">
    <location>
        <begin position="483"/>
        <end position="825"/>
    </location>
</feature>
<dbReference type="Pfam" id="PF00060">
    <property type="entry name" value="Lig_chan"/>
    <property type="match status" value="1"/>
</dbReference>
<keyword evidence="3 13" id="KW-0813">Transport</keyword>
<evidence type="ECO:0000256" key="4">
    <source>
        <dbReference type="ARBA" id="ARBA00022692"/>
    </source>
</evidence>
<dbReference type="InterPro" id="IPR001320">
    <property type="entry name" value="Iontro_rcpt_C"/>
</dbReference>
<dbReference type="Gene3D" id="3.40.50.2300">
    <property type="match status" value="2"/>
</dbReference>
<organism evidence="19 21">
    <name type="scientific">Spinacia oleracea</name>
    <name type="common">Spinach</name>
    <dbReference type="NCBI Taxonomy" id="3562"/>
    <lineage>
        <taxon>Eukaryota</taxon>
        <taxon>Viridiplantae</taxon>
        <taxon>Streptophyta</taxon>
        <taxon>Embryophyta</taxon>
        <taxon>Tracheophyta</taxon>
        <taxon>Spermatophyta</taxon>
        <taxon>Magnoliopsida</taxon>
        <taxon>eudicotyledons</taxon>
        <taxon>Gunneridae</taxon>
        <taxon>Pentapetalae</taxon>
        <taxon>Caryophyllales</taxon>
        <taxon>Chenopodiaceae</taxon>
        <taxon>Chenopodioideae</taxon>
        <taxon>Anserineae</taxon>
        <taxon>Spinacia</taxon>
    </lineage>
</organism>
<dbReference type="SUPFAM" id="SSF53850">
    <property type="entry name" value="Periplasmic binding protein-like II"/>
    <property type="match status" value="1"/>
</dbReference>
<dbReference type="FunFam" id="1.10.287.70:FF:000037">
    <property type="entry name" value="Glutamate receptor"/>
    <property type="match status" value="1"/>
</dbReference>
<dbReference type="Pfam" id="PF01094">
    <property type="entry name" value="ANF_receptor"/>
    <property type="match status" value="1"/>
</dbReference>
<evidence type="ECO:0000256" key="15">
    <source>
        <dbReference type="SAM" id="MobiDB-lite"/>
    </source>
</evidence>
<evidence type="ECO:0000313" key="19">
    <source>
        <dbReference type="Proteomes" id="UP000813463"/>
    </source>
</evidence>
<evidence type="ECO:0000256" key="7">
    <source>
        <dbReference type="ARBA" id="ARBA00023065"/>
    </source>
</evidence>
<name>A0A9R0K2T7_SPIOL</name>
<keyword evidence="12 13" id="KW-0407">Ion channel</keyword>
<comment type="function">
    <text evidence="13">Glutamate-gated receptor that probably acts as non-selective cation channel.</text>
</comment>
<evidence type="ECO:0000256" key="17">
    <source>
        <dbReference type="SAM" id="SignalP"/>
    </source>
</evidence>
<dbReference type="InterPro" id="IPR017103">
    <property type="entry name" value="Iontropic_Glu_rcpt_pln"/>
</dbReference>
<feature type="transmembrane region" description="Helical" evidence="16">
    <location>
        <begin position="664"/>
        <end position="688"/>
    </location>
</feature>
<dbReference type="RefSeq" id="XP_021856390.1">
    <property type="nucleotide sequence ID" value="XM_022000698.1"/>
</dbReference>
<comment type="similarity">
    <text evidence="2 13">Belongs to the glutamate-gated ion channel (TC 1.A.10.1) family.</text>
</comment>
<evidence type="ECO:0000313" key="20">
    <source>
        <dbReference type="RefSeq" id="XP_021856389.1"/>
    </source>
</evidence>
<evidence type="ECO:0000256" key="5">
    <source>
        <dbReference type="ARBA" id="ARBA00022729"/>
    </source>
</evidence>
<dbReference type="Gene3D" id="1.10.287.70">
    <property type="match status" value="1"/>
</dbReference>
<dbReference type="GeneID" id="110795681"/>
<dbReference type="RefSeq" id="XP_021856389.1">
    <property type="nucleotide sequence ID" value="XM_022000697.1"/>
</dbReference>
<feature type="signal peptide" evidence="17">
    <location>
        <begin position="1"/>
        <end position="33"/>
    </location>
</feature>
<keyword evidence="6 16" id="KW-1133">Transmembrane helix</keyword>
<gene>
    <name evidence="20 21" type="primary">LOC110795681</name>
</gene>
<dbReference type="GO" id="GO:0015276">
    <property type="term" value="F:ligand-gated monoatomic ion channel activity"/>
    <property type="evidence" value="ECO:0000318"/>
    <property type="project" value="GO_Central"/>
</dbReference>
<dbReference type="GO" id="GO:0009611">
    <property type="term" value="P:response to wounding"/>
    <property type="evidence" value="ECO:0007669"/>
    <property type="project" value="UniProtKB-ARBA"/>
</dbReference>
<evidence type="ECO:0000259" key="18">
    <source>
        <dbReference type="SMART" id="SM00079"/>
    </source>
</evidence>
<dbReference type="PANTHER" id="PTHR18966">
    <property type="entry name" value="IONOTROPIC GLUTAMATE RECEPTOR"/>
    <property type="match status" value="1"/>
</dbReference>
<evidence type="ECO:0000256" key="9">
    <source>
        <dbReference type="ARBA" id="ARBA00023170"/>
    </source>
</evidence>
<evidence type="ECO:0000256" key="11">
    <source>
        <dbReference type="ARBA" id="ARBA00023286"/>
    </source>
</evidence>
<dbReference type="FunFam" id="3.40.190.10:FF:000054">
    <property type="entry name" value="Glutamate receptor"/>
    <property type="match status" value="1"/>
</dbReference>
<evidence type="ECO:0000256" key="13">
    <source>
        <dbReference type="PIRNR" id="PIRNR037090"/>
    </source>
</evidence>
<evidence type="ECO:0000256" key="16">
    <source>
        <dbReference type="SAM" id="Phobius"/>
    </source>
</evidence>
<feature type="chain" id="PRO_5044700948" description="Glutamate receptor" evidence="17">
    <location>
        <begin position="34"/>
        <end position="945"/>
    </location>
</feature>
<dbReference type="FunFam" id="3.40.190.10:FF:000175">
    <property type="entry name" value="Glutamate receptor"/>
    <property type="match status" value="1"/>
</dbReference>
<dbReference type="InterPro" id="IPR028082">
    <property type="entry name" value="Peripla_BP_I"/>
</dbReference>
<keyword evidence="11 13" id="KW-1071">Ligand-gated ion channel</keyword>
<proteinExistence type="inferred from homology"/>
<evidence type="ECO:0000256" key="3">
    <source>
        <dbReference type="ARBA" id="ARBA00022448"/>
    </source>
</evidence>
<dbReference type="PIRSF" id="PIRSF037090">
    <property type="entry name" value="Iontro_Glu-like_rcpt_pln"/>
    <property type="match status" value="1"/>
</dbReference>
<dbReference type="Proteomes" id="UP000813463">
    <property type="component" value="Chromosome 4"/>
</dbReference>
<keyword evidence="19" id="KW-1185">Reference proteome</keyword>
<dbReference type="GO" id="GO:0007165">
    <property type="term" value="P:signal transduction"/>
    <property type="evidence" value="ECO:0007669"/>
    <property type="project" value="UniProtKB-ARBA"/>
</dbReference>
<dbReference type="InterPro" id="IPR001828">
    <property type="entry name" value="ANF_lig-bd_rcpt"/>
</dbReference>
<evidence type="ECO:0000256" key="2">
    <source>
        <dbReference type="ARBA" id="ARBA00008685"/>
    </source>
</evidence>
<dbReference type="SUPFAM" id="SSF53822">
    <property type="entry name" value="Periplasmic binding protein-like I"/>
    <property type="match status" value="1"/>
</dbReference>
<keyword evidence="4 16" id="KW-0812">Transmembrane</keyword>
<accession>A0A9R0K2T7</accession>
<comment type="subcellular location">
    <subcellularLocation>
        <location evidence="1">Membrane</location>
        <topology evidence="1">Multi-pass membrane protein</topology>
    </subcellularLocation>
</comment>
<dbReference type="SMR" id="A0A9R0K2T7"/>
<reference evidence="20 21" key="2">
    <citation type="submission" date="2025-04" db="UniProtKB">
        <authorList>
            <consortium name="RefSeq"/>
        </authorList>
    </citation>
    <scope>IDENTIFICATION</scope>
</reference>
<reference evidence="19" key="1">
    <citation type="journal article" date="2021" name="Nat. Commun.">
        <title>Genomic analyses provide insights into spinach domestication and the genetic basis of agronomic traits.</title>
        <authorList>
            <person name="Cai X."/>
            <person name="Sun X."/>
            <person name="Xu C."/>
            <person name="Sun H."/>
            <person name="Wang X."/>
            <person name="Ge C."/>
            <person name="Zhang Z."/>
            <person name="Wang Q."/>
            <person name="Fei Z."/>
            <person name="Jiao C."/>
            <person name="Wang Q."/>
        </authorList>
    </citation>
    <scope>NUCLEOTIDE SEQUENCE [LARGE SCALE GENOMIC DNA]</scope>
    <source>
        <strain evidence="19">cv. Varoflay</strain>
    </source>
</reference>
<evidence type="ECO:0000256" key="14">
    <source>
        <dbReference type="PIRSR" id="PIRSR037090-50"/>
    </source>
</evidence>
<evidence type="ECO:0000313" key="21">
    <source>
        <dbReference type="RefSeq" id="XP_021856390.1"/>
    </source>
</evidence>
<keyword evidence="9 13" id="KW-0675">Receptor</keyword>
<dbReference type="CDD" id="cd13686">
    <property type="entry name" value="GluR_Plant"/>
    <property type="match status" value="1"/>
</dbReference>
<dbReference type="InterPro" id="IPR015683">
    <property type="entry name" value="Ionotropic_Glu_rcpt"/>
</dbReference>
<protein>
    <recommendedName>
        <fullName evidence="13">Glutamate receptor</fullName>
    </recommendedName>
</protein>
<dbReference type="GO" id="GO:1901701">
    <property type="term" value="P:cellular response to oxygen-containing compound"/>
    <property type="evidence" value="ECO:0007669"/>
    <property type="project" value="UniProtKB-ARBA"/>
</dbReference>
<evidence type="ECO:0000256" key="6">
    <source>
        <dbReference type="ARBA" id="ARBA00022989"/>
    </source>
</evidence>
<feature type="compositionally biased region" description="Low complexity" evidence="15">
    <location>
        <begin position="925"/>
        <end position="938"/>
    </location>
</feature>
<dbReference type="GO" id="GO:0038023">
    <property type="term" value="F:signaling receptor activity"/>
    <property type="evidence" value="ECO:0000318"/>
    <property type="project" value="GO_Central"/>
</dbReference>
<feature type="transmembrane region" description="Helical" evidence="16">
    <location>
        <begin position="846"/>
        <end position="865"/>
    </location>
</feature>
<keyword evidence="5 17" id="KW-0732">Signal</keyword>
<feature type="disulfide bond" evidence="14">
    <location>
        <begin position="774"/>
        <end position="829"/>
    </location>
</feature>
<keyword evidence="10" id="KW-0325">Glycoprotein</keyword>
<dbReference type="FunFam" id="3.40.50.2300:FF:000081">
    <property type="entry name" value="Glutamate receptor"/>
    <property type="match status" value="1"/>
</dbReference>
<dbReference type="InterPro" id="IPR044440">
    <property type="entry name" value="GABAb_receptor_plant_PBP1"/>
</dbReference>
<sequence length="945" mass="105046">MGLVFTRKLGHVPWMRVILVCIFCMVEVEPSWGKGVAENSNVVSSFSRPKSVNIGALFTFNSVIGRAAKPAMAAAVDDINSNSSILQGTTLNLIFHDTNCSGFLGTMEALELMAKDVAITIGPQSSGIAHVISNVVNELRIPLLSLATDPNLSSLQYPYFLRAVHSDYFQMNAIADLIVHYGWREVITIFVDDDYGRNGISALGDALAKNRAKISYKAAFPPDASRNDINDLLVQVSLMESRIFIVHVNPDSGLKVFSIAKSLGMISNGYVWIATDWLPSVLDSVPVDPVTMDILQGVLALRHHTKDSHQKYAFTSRWKGLKYVGNSTINSYAFYAYDAVWLAAHALDSFFNQAGNLTFFSDRMINESALNLSSLRIFQGGQQLLQKLLRTNYTGLSGDIQFDSEKNLINPAVDILNIVGTGSNKIGYWSNYSGLSVVSPEILYLKPPNKSSSTQQLSSVIWPGQVTNIPRGWVFPNNGKPLQIAVPNRVSYKEFVSVDKDPQEVQGYCIDIFEAAVKLLPYPVPHKYVLIGDGIRNPDFNNLVHDVAINKYDAAVGDITIVTNRTRIVDFTQPYMESGLVVVAPVRKVKSSAWAFLKPFTLQMWIVTGSFFLLVGFAVWILEHRINSEFRGPPSQQFMTILWFSFSTMFFAHRENTVSTLGRFVLLIWLFVVLIINSSYTASLTSILTVQQLSSRIEGIDSLISSNDPIGIQDGSFARDYLVRELNIAESRIKSLKNQAEYADALERGPKNGGVAAIVDELPYVEVFLSYSNCNVQIVGQEFTKSGWGFAFERDSPLAVDLSTAILQLSENGELQRIHDKWLTSSGSCSSQSNQVDDNRLSLKSFWGLFLICGVTCFLALSIFFCRVCYQYSRYAPEVVIQDEIEAAEPVRSRRLSSASFKDLMGFIDRKEAEIKEFFKRKNSLESSQSQTSRSHSLGTLSSTD</sequence>
<dbReference type="CDD" id="cd19990">
    <property type="entry name" value="PBP1_GABAb_receptor_plant"/>
    <property type="match status" value="1"/>
</dbReference>
<keyword evidence="14" id="KW-1015">Disulfide bond</keyword>
<dbReference type="OrthoDB" id="5984008at2759"/>
<dbReference type="KEGG" id="soe:110795681"/>
<dbReference type="GO" id="GO:0005886">
    <property type="term" value="C:plasma membrane"/>
    <property type="evidence" value="ECO:0000318"/>
    <property type="project" value="GO_Central"/>
</dbReference>
<evidence type="ECO:0000256" key="10">
    <source>
        <dbReference type="ARBA" id="ARBA00023180"/>
    </source>
</evidence>
<feature type="transmembrane region" description="Helical" evidence="16">
    <location>
        <begin position="602"/>
        <end position="622"/>
    </location>
</feature>
<keyword evidence="8 13" id="KW-0472">Membrane</keyword>
<dbReference type="Pfam" id="PF10613">
    <property type="entry name" value="Lig_chan-Glu_bd"/>
    <property type="match status" value="1"/>
</dbReference>
<keyword evidence="7 13" id="KW-0406">Ion transport</keyword>
<dbReference type="InterPro" id="IPR019594">
    <property type="entry name" value="Glu/Gly-bd"/>
</dbReference>
<evidence type="ECO:0000256" key="12">
    <source>
        <dbReference type="ARBA" id="ARBA00023303"/>
    </source>
</evidence>
<evidence type="ECO:0000256" key="1">
    <source>
        <dbReference type="ARBA" id="ARBA00004141"/>
    </source>
</evidence>
<feature type="region of interest" description="Disordered" evidence="15">
    <location>
        <begin position="921"/>
        <end position="945"/>
    </location>
</feature>